<dbReference type="GO" id="GO:0003700">
    <property type="term" value="F:DNA-binding transcription factor activity"/>
    <property type="evidence" value="ECO:0007669"/>
    <property type="project" value="UniProtKB-UniRule"/>
</dbReference>
<dbReference type="InterPro" id="IPR000524">
    <property type="entry name" value="Tscrpt_reg_HTH_GntR"/>
</dbReference>
<dbReference type="Proteomes" id="UP000824211">
    <property type="component" value="Unassembled WGS sequence"/>
</dbReference>
<dbReference type="PANTHER" id="PTHR44846:SF12">
    <property type="entry name" value="HTH-TYPE TRANSCRIPTIONAL REGULATOR TRER"/>
    <property type="match status" value="1"/>
</dbReference>
<proteinExistence type="predicted"/>
<dbReference type="InterPro" id="IPR011663">
    <property type="entry name" value="UTRA"/>
</dbReference>
<keyword evidence="1" id="KW-0805">Transcription regulation</keyword>
<dbReference type="CDD" id="cd07377">
    <property type="entry name" value="WHTH_GntR"/>
    <property type="match status" value="1"/>
</dbReference>
<evidence type="ECO:0000313" key="7">
    <source>
        <dbReference type="Proteomes" id="UP000824211"/>
    </source>
</evidence>
<sequence length="248" mass="28036">MPRSKFGDIYNDLKTKIEQGDYPYQSLVPSENTLAAAFGCSRNTVRRALAGLIETGYVQAIQGKGVRVLYRAADRRPAGKVPFTLGRLESFYEMAARFRTSYQTRVVHFSMTQADAVLAQASGFAVGADVYHVQRVRVVDGRALIMDESYFLRSVVPTLTPEAAEQSIYAYLERELGVQITTSKRTITVEHATAADRLYLEMDDYDCLAVVTNQAFNSDGILFEYTVSRYHPEYFRFQDTACRSRKPR</sequence>
<dbReference type="InterPro" id="IPR028978">
    <property type="entry name" value="Chorismate_lyase_/UTRA_dom_sf"/>
</dbReference>
<name>A0A9D2S8I2_9FIRM</name>
<dbReference type="AlphaFoldDB" id="A0A9D2S8I2"/>
<dbReference type="InterPro" id="IPR012770">
    <property type="entry name" value="TreR"/>
</dbReference>
<dbReference type="SUPFAM" id="SSF64288">
    <property type="entry name" value="Chorismate lyase-like"/>
    <property type="match status" value="1"/>
</dbReference>
<accession>A0A9D2S8I2</accession>
<protein>
    <recommendedName>
        <fullName evidence="4">Trehalose operon repressor</fullName>
    </recommendedName>
</protein>
<evidence type="ECO:0000256" key="2">
    <source>
        <dbReference type="ARBA" id="ARBA00023125"/>
    </source>
</evidence>
<reference evidence="6" key="2">
    <citation type="submission" date="2021-04" db="EMBL/GenBank/DDBJ databases">
        <authorList>
            <person name="Gilroy R."/>
        </authorList>
    </citation>
    <scope>NUCLEOTIDE SEQUENCE</scope>
    <source>
        <strain evidence="6">ChiHjej9B8-13557</strain>
    </source>
</reference>
<dbReference type="NCBIfam" id="TIGR02404">
    <property type="entry name" value="trehalos_R_Bsub"/>
    <property type="match status" value="1"/>
</dbReference>
<dbReference type="EMBL" id="DWXX01000182">
    <property type="protein sequence ID" value="HJB59881.1"/>
    <property type="molecule type" value="Genomic_DNA"/>
</dbReference>
<evidence type="ECO:0000256" key="1">
    <source>
        <dbReference type="ARBA" id="ARBA00023015"/>
    </source>
</evidence>
<dbReference type="SMART" id="SM00345">
    <property type="entry name" value="HTH_GNTR"/>
    <property type="match status" value="1"/>
</dbReference>
<comment type="caution">
    <text evidence="6">The sequence shown here is derived from an EMBL/GenBank/DDBJ whole genome shotgun (WGS) entry which is preliminary data.</text>
</comment>
<dbReference type="InterPro" id="IPR036388">
    <property type="entry name" value="WH-like_DNA-bd_sf"/>
</dbReference>
<dbReference type="PRINTS" id="PR00035">
    <property type="entry name" value="HTHGNTR"/>
</dbReference>
<dbReference type="Gene3D" id="3.40.1410.10">
    <property type="entry name" value="Chorismate lyase-like"/>
    <property type="match status" value="1"/>
</dbReference>
<dbReference type="GO" id="GO:0003677">
    <property type="term" value="F:DNA binding"/>
    <property type="evidence" value="ECO:0007669"/>
    <property type="project" value="UniProtKB-UniRule"/>
</dbReference>
<dbReference type="SMART" id="SM00866">
    <property type="entry name" value="UTRA"/>
    <property type="match status" value="1"/>
</dbReference>
<organism evidence="6 7">
    <name type="scientific">Candidatus Faecalibacterium faecipullorum</name>
    <dbReference type="NCBI Taxonomy" id="2838578"/>
    <lineage>
        <taxon>Bacteria</taxon>
        <taxon>Bacillati</taxon>
        <taxon>Bacillota</taxon>
        <taxon>Clostridia</taxon>
        <taxon>Eubacteriales</taxon>
        <taxon>Oscillospiraceae</taxon>
        <taxon>Faecalibacterium</taxon>
    </lineage>
</organism>
<keyword evidence="3" id="KW-0804">Transcription</keyword>
<dbReference type="InterPro" id="IPR036390">
    <property type="entry name" value="WH_DNA-bd_sf"/>
</dbReference>
<dbReference type="InterPro" id="IPR050679">
    <property type="entry name" value="Bact_HTH_transcr_reg"/>
</dbReference>
<dbReference type="SUPFAM" id="SSF46785">
    <property type="entry name" value="Winged helix' DNA-binding domain"/>
    <property type="match status" value="1"/>
</dbReference>
<dbReference type="GO" id="GO:0045892">
    <property type="term" value="P:negative regulation of DNA-templated transcription"/>
    <property type="evidence" value="ECO:0007669"/>
    <property type="project" value="TreeGrafter"/>
</dbReference>
<evidence type="ECO:0000256" key="3">
    <source>
        <dbReference type="ARBA" id="ARBA00023163"/>
    </source>
</evidence>
<dbReference type="Gene3D" id="1.10.10.10">
    <property type="entry name" value="Winged helix-like DNA-binding domain superfamily/Winged helix DNA-binding domain"/>
    <property type="match status" value="1"/>
</dbReference>
<keyword evidence="2" id="KW-0238">DNA-binding</keyword>
<feature type="domain" description="HTH gntR-type" evidence="5">
    <location>
        <begin position="3"/>
        <end position="71"/>
    </location>
</feature>
<dbReference type="PANTHER" id="PTHR44846">
    <property type="entry name" value="MANNOSYL-D-GLYCERATE TRANSPORT/METABOLISM SYSTEM REPRESSOR MNGR-RELATED"/>
    <property type="match status" value="1"/>
</dbReference>
<evidence type="ECO:0000313" key="6">
    <source>
        <dbReference type="EMBL" id="HJB59881.1"/>
    </source>
</evidence>
<reference evidence="6" key="1">
    <citation type="journal article" date="2021" name="PeerJ">
        <title>Extensive microbial diversity within the chicken gut microbiome revealed by metagenomics and culture.</title>
        <authorList>
            <person name="Gilroy R."/>
            <person name="Ravi A."/>
            <person name="Getino M."/>
            <person name="Pursley I."/>
            <person name="Horton D.L."/>
            <person name="Alikhan N.F."/>
            <person name="Baker D."/>
            <person name="Gharbi K."/>
            <person name="Hall N."/>
            <person name="Watson M."/>
            <person name="Adriaenssens E.M."/>
            <person name="Foster-Nyarko E."/>
            <person name="Jarju S."/>
            <person name="Secka A."/>
            <person name="Antonio M."/>
            <person name="Oren A."/>
            <person name="Chaudhuri R.R."/>
            <person name="La Ragione R."/>
            <person name="Hildebrand F."/>
            <person name="Pallen M.J."/>
        </authorList>
    </citation>
    <scope>NUCLEOTIDE SEQUENCE</scope>
    <source>
        <strain evidence="6">ChiHjej9B8-13557</strain>
    </source>
</reference>
<dbReference type="Pfam" id="PF00392">
    <property type="entry name" value="GntR"/>
    <property type="match status" value="1"/>
</dbReference>
<evidence type="ECO:0000256" key="4">
    <source>
        <dbReference type="NCBIfam" id="TIGR02404"/>
    </source>
</evidence>
<dbReference type="Pfam" id="PF07702">
    <property type="entry name" value="UTRA"/>
    <property type="match status" value="1"/>
</dbReference>
<dbReference type="PROSITE" id="PS50949">
    <property type="entry name" value="HTH_GNTR"/>
    <property type="match status" value="1"/>
</dbReference>
<evidence type="ECO:0000259" key="5">
    <source>
        <dbReference type="PROSITE" id="PS50949"/>
    </source>
</evidence>
<gene>
    <name evidence="6" type="primary">treR</name>
    <name evidence="6" type="ORF">H9771_09580</name>
</gene>